<evidence type="ECO:0000259" key="8">
    <source>
        <dbReference type="SMART" id="SM01383"/>
    </source>
</evidence>
<dbReference type="FunFam" id="2.30.30.30:FF:000001">
    <property type="entry name" value="50S ribosomal protein L2"/>
    <property type="match status" value="1"/>
</dbReference>
<dbReference type="Gene3D" id="4.10.950.10">
    <property type="entry name" value="Ribosomal protein L2, domain 3"/>
    <property type="match status" value="1"/>
</dbReference>
<proteinExistence type="inferred from homology"/>
<keyword evidence="3 5" id="KW-0687">Ribonucleoprotein</keyword>
<evidence type="ECO:0000256" key="6">
    <source>
        <dbReference type="SAM" id="MobiDB-lite"/>
    </source>
</evidence>
<dbReference type="PANTHER" id="PTHR13691:SF5">
    <property type="entry name" value="LARGE RIBOSOMAL SUBUNIT PROTEIN UL2M"/>
    <property type="match status" value="1"/>
</dbReference>
<dbReference type="SMART" id="SM01383">
    <property type="entry name" value="Ribosomal_L2"/>
    <property type="match status" value="1"/>
</dbReference>
<dbReference type="InterPro" id="IPR014726">
    <property type="entry name" value="Ribosomal_uL2_dom3"/>
</dbReference>
<evidence type="ECO:0000256" key="4">
    <source>
        <dbReference type="ARBA" id="ARBA00035242"/>
    </source>
</evidence>
<dbReference type="Pfam" id="PF03947">
    <property type="entry name" value="Ribosomal_L2_C"/>
    <property type="match status" value="1"/>
</dbReference>
<dbReference type="InterPro" id="IPR022669">
    <property type="entry name" value="Ribosomal_uL2_C"/>
</dbReference>
<dbReference type="HAMAP" id="MF_01320_B">
    <property type="entry name" value="Ribosomal_uL2_B"/>
    <property type="match status" value="1"/>
</dbReference>
<evidence type="ECO:0000313" key="10">
    <source>
        <dbReference type="Proteomes" id="UP000463983"/>
    </source>
</evidence>
<evidence type="ECO:0000256" key="2">
    <source>
        <dbReference type="ARBA" id="ARBA00022980"/>
    </source>
</evidence>
<dbReference type="InterPro" id="IPR012340">
    <property type="entry name" value="NA-bd_OB-fold"/>
</dbReference>
<dbReference type="KEGG" id="caqa:MICH65_0310"/>
<evidence type="ECO:0000259" key="7">
    <source>
        <dbReference type="SMART" id="SM01382"/>
    </source>
</evidence>
<reference evidence="10" key="1">
    <citation type="journal article" date="2020" name="Microorganisms">
        <title>Complete Genome of a Member of a New Bacterial Lineage in the Microgenomates Group Reveals an Unusual Nucleotide Composition Disparity Between Two Strands of DNA and Limited Metabolic Potential.</title>
        <authorList>
            <person name="Kadnikov V.V."/>
            <person name="Mardanov A.V."/>
            <person name="Beletsky A.V."/>
            <person name="Karnachuk O.V."/>
            <person name="Ravin N.V."/>
        </authorList>
    </citation>
    <scope>NUCLEOTIDE SEQUENCE [LARGE SCALE GENOMIC DNA]</scope>
</reference>
<evidence type="ECO:0000256" key="5">
    <source>
        <dbReference type="HAMAP-Rule" id="MF_01320"/>
    </source>
</evidence>
<comment type="similarity">
    <text evidence="1 5">Belongs to the universal ribosomal protein uL2 family.</text>
</comment>
<comment type="function">
    <text evidence="5">One of the primary rRNA binding proteins. Required for association of the 30S and 50S subunits to form the 70S ribosome, for tRNA binding and peptide bond formation. It has been suggested to have peptidyltransferase activity; this is somewhat controversial. Makes several contacts with the 16S rRNA in the 70S ribosome.</text>
</comment>
<keyword evidence="2 5" id="KW-0689">Ribosomal protein</keyword>
<dbReference type="Proteomes" id="UP000463983">
    <property type="component" value="Chromosome"/>
</dbReference>
<dbReference type="PIRSF" id="PIRSF002158">
    <property type="entry name" value="Ribosomal_L2"/>
    <property type="match status" value="1"/>
</dbReference>
<dbReference type="GO" id="GO:0015934">
    <property type="term" value="C:large ribosomal subunit"/>
    <property type="evidence" value="ECO:0007669"/>
    <property type="project" value="InterPro"/>
</dbReference>
<dbReference type="Pfam" id="PF00181">
    <property type="entry name" value="Ribosomal_L2_N"/>
    <property type="match status" value="1"/>
</dbReference>
<feature type="compositionally biased region" description="Basic and acidic residues" evidence="6">
    <location>
        <begin position="266"/>
        <end position="278"/>
    </location>
</feature>
<dbReference type="EMBL" id="CP047901">
    <property type="protein sequence ID" value="QHO63291.1"/>
    <property type="molecule type" value="Genomic_DNA"/>
</dbReference>
<dbReference type="SUPFAM" id="SSF50104">
    <property type="entry name" value="Translation proteins SH3-like domain"/>
    <property type="match status" value="1"/>
</dbReference>
<feature type="region of interest" description="Disordered" evidence="6">
    <location>
        <begin position="1"/>
        <end position="24"/>
    </location>
</feature>
<dbReference type="InterPro" id="IPR014722">
    <property type="entry name" value="Rib_uL2_dom2"/>
</dbReference>
<dbReference type="InterPro" id="IPR022666">
    <property type="entry name" value="Ribosomal_uL2_RNA-bd_dom"/>
</dbReference>
<dbReference type="SMART" id="SM01382">
    <property type="entry name" value="Ribosomal_L2_C"/>
    <property type="match status" value="1"/>
</dbReference>
<organism evidence="9 10">
    <name type="scientific">Candidatus Chazhemtobacterium aquaticus</name>
    <dbReference type="NCBI Taxonomy" id="2715735"/>
    <lineage>
        <taxon>Bacteria</taxon>
        <taxon>Candidatus Chazhemtobacteraceae</taxon>
        <taxon>Candidatus Chazhemtobacterium</taxon>
    </lineage>
</organism>
<protein>
    <recommendedName>
        <fullName evidence="4 5">Large ribosomal subunit protein uL2</fullName>
    </recommendedName>
</protein>
<dbReference type="GO" id="GO:0002181">
    <property type="term" value="P:cytoplasmic translation"/>
    <property type="evidence" value="ECO:0007669"/>
    <property type="project" value="TreeGrafter"/>
</dbReference>
<gene>
    <name evidence="5" type="primary">rplB</name>
    <name evidence="9" type="ORF">MICH65_0310</name>
</gene>
<dbReference type="AlphaFoldDB" id="A0A857NCS0"/>
<feature type="compositionally biased region" description="Gly residues" evidence="6">
    <location>
        <begin position="231"/>
        <end position="240"/>
    </location>
</feature>
<evidence type="ECO:0000313" key="9">
    <source>
        <dbReference type="EMBL" id="QHO63291.1"/>
    </source>
</evidence>
<dbReference type="Gene3D" id="2.40.50.140">
    <property type="entry name" value="Nucleic acid-binding proteins"/>
    <property type="match status" value="1"/>
</dbReference>
<feature type="domain" description="Large ribosomal subunit protein uL2 C-terminal" evidence="7">
    <location>
        <begin position="124"/>
        <end position="253"/>
    </location>
</feature>
<dbReference type="RefSeq" id="WP_161931676.1">
    <property type="nucleotide sequence ID" value="NZ_CP047901.1"/>
</dbReference>
<dbReference type="Gene3D" id="2.30.30.30">
    <property type="match status" value="1"/>
</dbReference>
<dbReference type="InterPro" id="IPR008991">
    <property type="entry name" value="Translation_prot_SH3-like_sf"/>
</dbReference>
<dbReference type="FunFam" id="4.10.950.10:FF:000001">
    <property type="entry name" value="50S ribosomal protein L2"/>
    <property type="match status" value="1"/>
</dbReference>
<feature type="compositionally biased region" description="Basic residues" evidence="6">
    <location>
        <begin position="254"/>
        <end position="265"/>
    </location>
</feature>
<sequence length="278" mass="31108">MASEYYKPTTPGVRHRTRSKQKLSKTKLIKKLRRINKNYAGRNNSGKITIRHRGGRQKRFLRLIDFKRDAFEIPAKVNTIEYDPNRSANIALLHYQNGDKRYIIAPDGLKIGQTVISSKENAEIEPGNTLPLNKIPVGTPIHNLELTPGKGGQIIRSAGAAAYIQDKEDRFVSIKLPSGETRRFPAISMATIGQVSNPDHKNRKLGKAGRRRLMGWRPSVRGVAMHPGAHPHGGGEGRSGIGMNSPKSPWGKRTLGKKTRKVKKYSTKDIIKDRRSKK</sequence>
<dbReference type="GO" id="GO:0016740">
    <property type="term" value="F:transferase activity"/>
    <property type="evidence" value="ECO:0007669"/>
    <property type="project" value="InterPro"/>
</dbReference>
<dbReference type="PANTHER" id="PTHR13691">
    <property type="entry name" value="RIBOSOMAL PROTEIN L2"/>
    <property type="match status" value="1"/>
</dbReference>
<keyword evidence="5" id="KW-0694">RNA-binding</keyword>
<feature type="compositionally biased region" description="Basic residues" evidence="6">
    <location>
        <begin position="13"/>
        <end position="24"/>
    </location>
</feature>
<evidence type="ECO:0000256" key="1">
    <source>
        <dbReference type="ARBA" id="ARBA00005636"/>
    </source>
</evidence>
<keyword evidence="5" id="KW-0699">rRNA-binding</keyword>
<evidence type="ECO:0000256" key="3">
    <source>
        <dbReference type="ARBA" id="ARBA00023274"/>
    </source>
</evidence>
<keyword evidence="10" id="KW-1185">Reference proteome</keyword>
<comment type="subunit">
    <text evidence="5">Part of the 50S ribosomal subunit. Forms a bridge to the 30S subunit in the 70S ribosome.</text>
</comment>
<feature type="region of interest" description="Disordered" evidence="6">
    <location>
        <begin position="225"/>
        <end position="278"/>
    </location>
</feature>
<feature type="domain" description="Large ribosomal subunit protein uL2 RNA-binding" evidence="8">
    <location>
        <begin position="41"/>
        <end position="117"/>
    </location>
</feature>
<dbReference type="NCBIfam" id="TIGR01171">
    <property type="entry name" value="rplB_bact"/>
    <property type="match status" value="1"/>
</dbReference>
<name>A0A857NCS0_9BACT</name>
<dbReference type="GO" id="GO:0019843">
    <property type="term" value="F:rRNA binding"/>
    <property type="evidence" value="ECO:0007669"/>
    <property type="project" value="UniProtKB-UniRule"/>
</dbReference>
<dbReference type="InterPro" id="IPR002171">
    <property type="entry name" value="Ribosomal_uL2"/>
</dbReference>
<dbReference type="InterPro" id="IPR005880">
    <property type="entry name" value="Ribosomal_uL2_bac/org-type"/>
</dbReference>
<dbReference type="SUPFAM" id="SSF50249">
    <property type="entry name" value="Nucleic acid-binding proteins"/>
    <property type="match status" value="1"/>
</dbReference>
<accession>A0A857NCS0</accession>
<dbReference type="GO" id="GO:0003735">
    <property type="term" value="F:structural constituent of ribosome"/>
    <property type="evidence" value="ECO:0007669"/>
    <property type="project" value="InterPro"/>
</dbReference>